<dbReference type="Pfam" id="PF00460">
    <property type="entry name" value="Flg_bb_rod"/>
    <property type="match status" value="1"/>
</dbReference>
<dbReference type="InterPro" id="IPR037925">
    <property type="entry name" value="FlgE/F/G-like"/>
</dbReference>
<gene>
    <name evidence="6" type="ORF">N784_04565</name>
</gene>
<evidence type="ECO:0000259" key="3">
    <source>
        <dbReference type="Pfam" id="PF00460"/>
    </source>
</evidence>
<feature type="domain" description="Flagellar hook protein FlgE/F/G-like D1" evidence="5">
    <location>
        <begin position="113"/>
        <end position="174"/>
    </location>
</feature>
<keyword evidence="2" id="KW-0975">Bacterial flagellum</keyword>
<dbReference type="Pfam" id="PF06429">
    <property type="entry name" value="Flg_bbr_C"/>
    <property type="match status" value="1"/>
</dbReference>
<keyword evidence="6" id="KW-0282">Flagellum</keyword>
<dbReference type="AlphaFoldDB" id="A0A0A5G5R1"/>
<feature type="domain" description="Flagellar basal-body/hook protein C-terminal" evidence="4">
    <location>
        <begin position="223"/>
        <end position="267"/>
    </location>
</feature>
<dbReference type="GO" id="GO:0009425">
    <property type="term" value="C:bacterial-type flagellum basal body"/>
    <property type="evidence" value="ECO:0007669"/>
    <property type="project" value="UniProtKB-SubCell"/>
</dbReference>
<dbReference type="InterPro" id="IPR010930">
    <property type="entry name" value="Flg_bb/hook_C_dom"/>
</dbReference>
<proteinExistence type="inferred from homology"/>
<dbReference type="GO" id="GO:0071978">
    <property type="term" value="P:bacterial-type flagellum-dependent swarming motility"/>
    <property type="evidence" value="ECO:0007669"/>
    <property type="project" value="TreeGrafter"/>
</dbReference>
<sequence length="273" mass="29842">MLRGYYSAASSMLAQQRRQESLSNNLANVNTPGYKADQGSLRAFPEMLLARSETKTIPTKKTLTLPMRSEIGALNTGVYMQEVAPNFSQGDVRETNMTTDVALVNGDIPDENGGLFFTVENIQGETRYTRNGNFTVDPEGYLTTQQGLYVLDENANRIQTDGMEFTISSEGVLTSNGQATPLGIAYTADANQMVKEGQDLFRMEGGQAPVNARGVAGVQFSSKQGFLEGSNVDSGQTMTEMMASYRLFETNQKVLKAYDQSMDKAVNEIGVVR</sequence>
<dbReference type="PANTHER" id="PTHR30435">
    <property type="entry name" value="FLAGELLAR PROTEIN"/>
    <property type="match status" value="1"/>
</dbReference>
<evidence type="ECO:0000313" key="7">
    <source>
        <dbReference type="Proteomes" id="UP000030401"/>
    </source>
</evidence>
<dbReference type="STRING" id="1385512.N784_04565"/>
<comment type="caution">
    <text evidence="6">The sequence shown here is derived from an EMBL/GenBank/DDBJ whole genome shotgun (WGS) entry which is preliminary data.</text>
</comment>
<dbReference type="OrthoDB" id="9800375at2"/>
<dbReference type="NCBIfam" id="TIGR03506">
    <property type="entry name" value="FlgEFG_subfam"/>
    <property type="match status" value="1"/>
</dbReference>
<dbReference type="SUPFAM" id="SSF117143">
    <property type="entry name" value="Flagellar hook protein flgE"/>
    <property type="match status" value="1"/>
</dbReference>
<reference evidence="6 7" key="1">
    <citation type="submission" date="2013-08" db="EMBL/GenBank/DDBJ databases">
        <authorList>
            <person name="Huang J."/>
            <person name="Wang G."/>
        </authorList>
    </citation>
    <scope>NUCLEOTIDE SEQUENCE [LARGE SCALE GENOMIC DNA]</scope>
    <source>
        <strain evidence="6 7">JSM 072002</strain>
    </source>
</reference>
<evidence type="ECO:0000256" key="1">
    <source>
        <dbReference type="ARBA" id="ARBA00009677"/>
    </source>
</evidence>
<dbReference type="EMBL" id="AVPG01000013">
    <property type="protein sequence ID" value="KGX86430.1"/>
    <property type="molecule type" value="Genomic_DNA"/>
</dbReference>
<evidence type="ECO:0000256" key="2">
    <source>
        <dbReference type="RuleBase" id="RU362116"/>
    </source>
</evidence>
<evidence type="ECO:0000259" key="5">
    <source>
        <dbReference type="Pfam" id="PF22692"/>
    </source>
</evidence>
<dbReference type="Proteomes" id="UP000030401">
    <property type="component" value="Unassembled WGS sequence"/>
</dbReference>
<dbReference type="InterPro" id="IPR020013">
    <property type="entry name" value="Flagellar_FlgE/F/G"/>
</dbReference>
<name>A0A0A5G5R1_9BACI</name>
<keyword evidence="6" id="KW-0966">Cell projection</keyword>
<evidence type="ECO:0000313" key="6">
    <source>
        <dbReference type="EMBL" id="KGX86430.1"/>
    </source>
</evidence>
<dbReference type="Pfam" id="PF22692">
    <property type="entry name" value="LlgE_F_G_D1"/>
    <property type="match status" value="1"/>
</dbReference>
<organism evidence="6 7">
    <name type="scientific">Pontibacillus litoralis JSM 072002</name>
    <dbReference type="NCBI Taxonomy" id="1385512"/>
    <lineage>
        <taxon>Bacteria</taxon>
        <taxon>Bacillati</taxon>
        <taxon>Bacillota</taxon>
        <taxon>Bacilli</taxon>
        <taxon>Bacillales</taxon>
        <taxon>Bacillaceae</taxon>
        <taxon>Pontibacillus</taxon>
    </lineage>
</organism>
<keyword evidence="6" id="KW-0969">Cilium</keyword>
<comment type="similarity">
    <text evidence="1 2">Belongs to the flagella basal body rod proteins family.</text>
</comment>
<protein>
    <submittedName>
        <fullName evidence="6">Flagellar basal body rod protein subunit C</fullName>
    </submittedName>
</protein>
<dbReference type="PANTHER" id="PTHR30435:SF19">
    <property type="entry name" value="FLAGELLAR BASAL-BODY ROD PROTEIN FLGG"/>
    <property type="match status" value="1"/>
</dbReference>
<keyword evidence="7" id="KW-1185">Reference proteome</keyword>
<dbReference type="eggNOG" id="COG4786">
    <property type="taxonomic scope" value="Bacteria"/>
</dbReference>
<dbReference type="InterPro" id="IPR001444">
    <property type="entry name" value="Flag_bb_rod_N"/>
</dbReference>
<dbReference type="InterPro" id="IPR053967">
    <property type="entry name" value="LlgE_F_G-like_D1"/>
</dbReference>
<comment type="subcellular location">
    <subcellularLocation>
        <location evidence="2">Bacterial flagellum basal body</location>
    </subcellularLocation>
</comment>
<accession>A0A0A5G5R1</accession>
<feature type="domain" description="Flagellar basal body rod protein N-terminal" evidence="3">
    <location>
        <begin position="6"/>
        <end position="35"/>
    </location>
</feature>
<evidence type="ECO:0000259" key="4">
    <source>
        <dbReference type="Pfam" id="PF06429"/>
    </source>
</evidence>
<dbReference type="RefSeq" id="WP_036834399.1">
    <property type="nucleotide sequence ID" value="NZ_AVPG01000013.1"/>
</dbReference>